<feature type="transmembrane region" description="Helical" evidence="2">
    <location>
        <begin position="131"/>
        <end position="153"/>
    </location>
</feature>
<dbReference type="EMBL" id="FRFG01000016">
    <property type="protein sequence ID" value="SHO55654.1"/>
    <property type="molecule type" value="Genomic_DNA"/>
</dbReference>
<sequence>MYELRVLTGLHHGAALPLVGQEWLIGTDESADLILFDPGIKPKHCRLRLRDDNWELTSEQGKVSDQEGHQSERIDNMQPQAVFAVHGIWMTIVDAATPWPEASQETATLTEPAPAEETSAAGKKSAEKSPVLPFILGFISAATIAVTSTWAALAPAPKPALLTEETTIPALTTPAEVSRKLTQMLAERELKNITVAQQQNQIILNGTLKEEGKARLERMLTRFHQQFTTSVRVDNQVYLTSTQLPFEITQITSGSMASVVTRDGKRLFIGDELNGIRLVSVDNNKIVFRGKRNYEVTW</sequence>
<dbReference type="InterPro" id="IPR032030">
    <property type="entry name" value="YscD_cytoplasmic_dom"/>
</dbReference>
<reference evidence="6" key="1">
    <citation type="submission" date="2016-12" db="EMBL/GenBank/DDBJ databases">
        <authorList>
            <person name="Rodrigo-Torres L."/>
            <person name="Arahal R.D."/>
            <person name="Lucena T."/>
        </authorList>
    </citation>
    <scope>NUCLEOTIDE SEQUENCE [LARGE SCALE GENOMIC DNA]</scope>
</reference>
<evidence type="ECO:0000256" key="2">
    <source>
        <dbReference type="SAM" id="Phobius"/>
    </source>
</evidence>
<evidence type="ECO:0008006" key="7">
    <source>
        <dbReference type="Google" id="ProtNLM"/>
    </source>
</evidence>
<evidence type="ECO:0000313" key="5">
    <source>
        <dbReference type="EMBL" id="SHO55654.1"/>
    </source>
</evidence>
<dbReference type="InterPro" id="IPR008984">
    <property type="entry name" value="SMAD_FHA_dom_sf"/>
</dbReference>
<dbReference type="RefSeq" id="WP_073580874.1">
    <property type="nucleotide sequence ID" value="NZ_AP024897.1"/>
</dbReference>
<proteinExistence type="predicted"/>
<evidence type="ECO:0000259" key="3">
    <source>
        <dbReference type="Pfam" id="PF16697"/>
    </source>
</evidence>
<dbReference type="SUPFAM" id="SSF49879">
    <property type="entry name" value="SMAD/FHA domain"/>
    <property type="match status" value="1"/>
</dbReference>
<feature type="domain" description="YscD-like Bon-like" evidence="4">
    <location>
        <begin position="177"/>
        <end position="237"/>
    </location>
</feature>
<evidence type="ECO:0000259" key="4">
    <source>
        <dbReference type="Pfam" id="PF21934"/>
    </source>
</evidence>
<feature type="domain" description="YscD cytoplasmic" evidence="3">
    <location>
        <begin position="5"/>
        <end position="95"/>
    </location>
</feature>
<dbReference type="STRING" id="1117707.VQ7734_01400"/>
<keyword evidence="2" id="KW-1133">Transmembrane helix</keyword>
<dbReference type="CDD" id="cd00060">
    <property type="entry name" value="FHA"/>
    <property type="match status" value="1"/>
</dbReference>
<dbReference type="AlphaFoldDB" id="A0A1M7YSR1"/>
<keyword evidence="2" id="KW-0472">Membrane</keyword>
<organism evidence="5 6">
    <name type="scientific">Vibrio quintilis</name>
    <dbReference type="NCBI Taxonomy" id="1117707"/>
    <lineage>
        <taxon>Bacteria</taxon>
        <taxon>Pseudomonadati</taxon>
        <taxon>Pseudomonadota</taxon>
        <taxon>Gammaproteobacteria</taxon>
        <taxon>Vibrionales</taxon>
        <taxon>Vibrionaceae</taxon>
        <taxon>Vibrio</taxon>
    </lineage>
</organism>
<accession>A0A1M7YSR1</accession>
<feature type="region of interest" description="Disordered" evidence="1">
    <location>
        <begin position="101"/>
        <end position="124"/>
    </location>
</feature>
<dbReference type="OrthoDB" id="9156149at2"/>
<dbReference type="InterPro" id="IPR053946">
    <property type="entry name" value="YscD_ppl_3rd"/>
</dbReference>
<evidence type="ECO:0000313" key="6">
    <source>
        <dbReference type="Proteomes" id="UP000184600"/>
    </source>
</evidence>
<dbReference type="Pfam" id="PF16697">
    <property type="entry name" value="Yop-YscD_cpl"/>
    <property type="match status" value="1"/>
</dbReference>
<feature type="compositionally biased region" description="Low complexity" evidence="1">
    <location>
        <begin position="105"/>
        <end position="121"/>
    </location>
</feature>
<name>A0A1M7YSR1_9VIBR</name>
<evidence type="ECO:0000256" key="1">
    <source>
        <dbReference type="SAM" id="MobiDB-lite"/>
    </source>
</evidence>
<dbReference type="Pfam" id="PF21934">
    <property type="entry name" value="Yop-YscD_ppl_3rd"/>
    <property type="match status" value="1"/>
</dbReference>
<dbReference type="Proteomes" id="UP000184600">
    <property type="component" value="Unassembled WGS sequence"/>
</dbReference>
<dbReference type="Gene3D" id="2.60.200.20">
    <property type="match status" value="1"/>
</dbReference>
<keyword evidence="6" id="KW-1185">Reference proteome</keyword>
<gene>
    <name evidence="5" type="ORF">VQ7734_01400</name>
</gene>
<keyword evidence="2" id="KW-0812">Transmembrane</keyword>
<protein>
    <recommendedName>
        <fullName evidence="7">Yop proteins translocation protein D</fullName>
    </recommendedName>
</protein>